<accession>A0A6A6TST1</accession>
<dbReference type="Proteomes" id="UP000799324">
    <property type="component" value="Unassembled WGS sequence"/>
</dbReference>
<dbReference type="PANTHER" id="PTHR38790">
    <property type="entry name" value="2EXR DOMAIN-CONTAINING PROTEIN-RELATED"/>
    <property type="match status" value="1"/>
</dbReference>
<dbReference type="AlphaFoldDB" id="A0A6A6TST1"/>
<proteinExistence type="predicted"/>
<gene>
    <name evidence="1" type="ORF">K491DRAFT_5062</name>
</gene>
<organism evidence="1 2">
    <name type="scientific">Lophiostoma macrostomum CBS 122681</name>
    <dbReference type="NCBI Taxonomy" id="1314788"/>
    <lineage>
        <taxon>Eukaryota</taxon>
        <taxon>Fungi</taxon>
        <taxon>Dikarya</taxon>
        <taxon>Ascomycota</taxon>
        <taxon>Pezizomycotina</taxon>
        <taxon>Dothideomycetes</taxon>
        <taxon>Pleosporomycetidae</taxon>
        <taxon>Pleosporales</taxon>
        <taxon>Lophiostomataceae</taxon>
        <taxon>Lophiostoma</taxon>
    </lineage>
</organism>
<dbReference type="EMBL" id="MU004288">
    <property type="protein sequence ID" value="KAF2662860.1"/>
    <property type="molecule type" value="Genomic_DNA"/>
</dbReference>
<dbReference type="OrthoDB" id="5413827at2759"/>
<name>A0A6A6TST1_9PLEO</name>
<keyword evidence="2" id="KW-1185">Reference proteome</keyword>
<dbReference type="PANTHER" id="PTHR38790:SF4">
    <property type="entry name" value="2EXR DOMAIN-CONTAINING PROTEIN"/>
    <property type="match status" value="1"/>
</dbReference>
<evidence type="ECO:0000313" key="2">
    <source>
        <dbReference type="Proteomes" id="UP000799324"/>
    </source>
</evidence>
<protein>
    <submittedName>
        <fullName evidence="1">Uncharacterized protein</fullName>
    </submittedName>
</protein>
<evidence type="ECO:0000313" key="1">
    <source>
        <dbReference type="EMBL" id="KAF2662860.1"/>
    </source>
</evidence>
<sequence length="209" mass="23554">MELVHTNIPPKFYSATVELEIPAHDLKRLPNGLLDMAHMPASIASISQHNATASPLLRLPGEIRDKIYSSILTSVEFEVYTFNSIPYRISAGPGVTSKRAIGLPSVCRQLYADTSLLLFSKPTFTFPRFGVETCRKWVATLSETQRGAVRKVKCWYYMCNEDFTKMFPGLRVLVAMRYASSPKLDGADLRRIREVQGVGVEVEMEYLDE</sequence>
<reference evidence="1" key="1">
    <citation type="journal article" date="2020" name="Stud. Mycol.">
        <title>101 Dothideomycetes genomes: a test case for predicting lifestyles and emergence of pathogens.</title>
        <authorList>
            <person name="Haridas S."/>
            <person name="Albert R."/>
            <person name="Binder M."/>
            <person name="Bloem J."/>
            <person name="Labutti K."/>
            <person name="Salamov A."/>
            <person name="Andreopoulos B."/>
            <person name="Baker S."/>
            <person name="Barry K."/>
            <person name="Bills G."/>
            <person name="Bluhm B."/>
            <person name="Cannon C."/>
            <person name="Castanera R."/>
            <person name="Culley D."/>
            <person name="Daum C."/>
            <person name="Ezra D."/>
            <person name="Gonzalez J."/>
            <person name="Henrissat B."/>
            <person name="Kuo A."/>
            <person name="Liang C."/>
            <person name="Lipzen A."/>
            <person name="Lutzoni F."/>
            <person name="Magnuson J."/>
            <person name="Mondo S."/>
            <person name="Nolan M."/>
            <person name="Ohm R."/>
            <person name="Pangilinan J."/>
            <person name="Park H.-J."/>
            <person name="Ramirez L."/>
            <person name="Alfaro M."/>
            <person name="Sun H."/>
            <person name="Tritt A."/>
            <person name="Yoshinaga Y."/>
            <person name="Zwiers L.-H."/>
            <person name="Turgeon B."/>
            <person name="Goodwin S."/>
            <person name="Spatafora J."/>
            <person name="Crous P."/>
            <person name="Grigoriev I."/>
        </authorList>
    </citation>
    <scope>NUCLEOTIDE SEQUENCE</scope>
    <source>
        <strain evidence="1">CBS 122681</strain>
    </source>
</reference>